<reference evidence="2" key="1">
    <citation type="submission" date="2022-12" db="EMBL/GenBank/DDBJ databases">
        <title>New Phytohabitans aurantiacus sp. RD004123 nov., an actinomycete isolated from soil.</title>
        <authorList>
            <person name="Triningsih D.W."/>
            <person name="Harunari E."/>
            <person name="Igarashi Y."/>
        </authorList>
    </citation>
    <scope>NUCLEOTIDE SEQUENCE</scope>
    <source>
        <strain evidence="2">RD004123</strain>
    </source>
</reference>
<proteinExistence type="predicted"/>
<keyword evidence="1" id="KW-1133">Transmembrane helix</keyword>
<evidence type="ECO:0000313" key="3">
    <source>
        <dbReference type="Proteomes" id="UP001144280"/>
    </source>
</evidence>
<keyword evidence="1" id="KW-0812">Transmembrane</keyword>
<name>A0ABQ5QY73_9ACTN</name>
<feature type="transmembrane region" description="Helical" evidence="1">
    <location>
        <begin position="174"/>
        <end position="193"/>
    </location>
</feature>
<dbReference type="EMBL" id="BSDI01000019">
    <property type="protein sequence ID" value="GLH98881.1"/>
    <property type="molecule type" value="Genomic_DNA"/>
</dbReference>
<comment type="caution">
    <text evidence="2">The sequence shown here is derived from an EMBL/GenBank/DDBJ whole genome shotgun (WGS) entry which is preliminary data.</text>
</comment>
<dbReference type="Proteomes" id="UP001144280">
    <property type="component" value="Unassembled WGS sequence"/>
</dbReference>
<gene>
    <name evidence="2" type="ORF">Pa4123_41560</name>
</gene>
<feature type="transmembrane region" description="Helical" evidence="1">
    <location>
        <begin position="147"/>
        <end position="167"/>
    </location>
</feature>
<organism evidence="2 3">
    <name type="scientific">Phytohabitans aurantiacus</name>
    <dbReference type="NCBI Taxonomy" id="3016789"/>
    <lineage>
        <taxon>Bacteria</taxon>
        <taxon>Bacillati</taxon>
        <taxon>Actinomycetota</taxon>
        <taxon>Actinomycetes</taxon>
        <taxon>Micromonosporales</taxon>
        <taxon>Micromonosporaceae</taxon>
    </lineage>
</organism>
<protein>
    <recommendedName>
        <fullName evidence="4">ESX-1 secretion-associated protein EspA/EspE-like domain-containing protein</fullName>
    </recommendedName>
</protein>
<sequence length="264" mass="27499">MADFSKAQFEAVIVDIRTGMADFSSNLDQMIPVATAAVGHWYIPAHVQDAVVWLAEKTVEIGRKLLDLFIDLLKGATAPIHMFLDSWQWQDVRGAATGISGALSGQNLVIDNSDWSGAGRDAYVAVADAQSQAAGRIASIAGSTSNNLLGCAVVGLAFYATLVAVIVKLVAAAITALVAFGTAVFSWAGAALVLEEAGVSTAIIGTAVLTLLGFLGAQATAMVNLHGEAVDLTTFPEGHWPRSQTSTYDDASVTDGDADWSLTQ</sequence>
<feature type="transmembrane region" description="Helical" evidence="1">
    <location>
        <begin position="199"/>
        <end position="217"/>
    </location>
</feature>
<dbReference type="RefSeq" id="WP_309299505.1">
    <property type="nucleotide sequence ID" value="NZ_BSDI01000019.1"/>
</dbReference>
<keyword evidence="3" id="KW-1185">Reference proteome</keyword>
<evidence type="ECO:0008006" key="4">
    <source>
        <dbReference type="Google" id="ProtNLM"/>
    </source>
</evidence>
<accession>A0ABQ5QY73</accession>
<evidence type="ECO:0000256" key="1">
    <source>
        <dbReference type="SAM" id="Phobius"/>
    </source>
</evidence>
<keyword evidence="1" id="KW-0472">Membrane</keyword>
<evidence type="ECO:0000313" key="2">
    <source>
        <dbReference type="EMBL" id="GLH98881.1"/>
    </source>
</evidence>